<dbReference type="GO" id="GO:0005524">
    <property type="term" value="F:ATP binding"/>
    <property type="evidence" value="ECO:0007669"/>
    <property type="project" value="UniProtKB-KW"/>
</dbReference>
<evidence type="ECO:0000256" key="3">
    <source>
        <dbReference type="ARBA" id="ARBA00023186"/>
    </source>
</evidence>
<dbReference type="InterPro" id="IPR003959">
    <property type="entry name" value="ATPase_AAA_core"/>
</dbReference>
<dbReference type="CDD" id="cd19499">
    <property type="entry name" value="RecA-like_ClpB_Hsp104-like"/>
    <property type="match status" value="1"/>
</dbReference>
<dbReference type="PANTHER" id="PTHR11638">
    <property type="entry name" value="ATP-DEPENDENT CLP PROTEASE"/>
    <property type="match status" value="1"/>
</dbReference>
<evidence type="ECO:0000259" key="6">
    <source>
        <dbReference type="SMART" id="SM01086"/>
    </source>
</evidence>
<keyword evidence="1" id="KW-0547">Nucleotide-binding</keyword>
<dbReference type="SMART" id="SM01086">
    <property type="entry name" value="ClpB_D2-small"/>
    <property type="match status" value="1"/>
</dbReference>
<accession>A0A919PTF7</accession>
<keyword evidence="8" id="KW-1185">Reference proteome</keyword>
<evidence type="ECO:0000313" key="7">
    <source>
        <dbReference type="EMBL" id="GIG50535.1"/>
    </source>
</evidence>
<dbReference type="GO" id="GO:0005737">
    <property type="term" value="C:cytoplasm"/>
    <property type="evidence" value="ECO:0007669"/>
    <property type="project" value="TreeGrafter"/>
</dbReference>
<keyword evidence="2" id="KW-0067">ATP-binding</keyword>
<evidence type="ECO:0000313" key="8">
    <source>
        <dbReference type="Proteomes" id="UP000660611"/>
    </source>
</evidence>
<dbReference type="InterPro" id="IPR027417">
    <property type="entry name" value="P-loop_NTPase"/>
</dbReference>
<comment type="caution">
    <text evidence="7">The sequence shown here is derived from an EMBL/GenBank/DDBJ whole genome shotgun (WGS) entry which is preliminary data.</text>
</comment>
<dbReference type="Gene3D" id="1.10.8.60">
    <property type="match status" value="1"/>
</dbReference>
<evidence type="ECO:0000256" key="1">
    <source>
        <dbReference type="ARBA" id="ARBA00022741"/>
    </source>
</evidence>
<dbReference type="PANTHER" id="PTHR11638:SF18">
    <property type="entry name" value="HEAT SHOCK PROTEIN 104"/>
    <property type="match status" value="1"/>
</dbReference>
<sequence length="685" mass="74650">MTDDSLRAARWLVRANHELQRRRHLVVHGNIDDLVRWNHNYLPLVEVLPRLLGISGYRVIGRYSIVDGLTYGDDRTRADAERAIAAGGAAESGPAPDRHDAPAAPAGGPGQQGWNPFASAGPAAGPQPAADSRSGRVQQADRDLRQAMNNTRPVNPRSTPDALSVIRTLLSQAHTPSAVIIDSADLIVGASGQLDENHRVNVAHLRRIIEEAAEVPGKLAEPTLRNVMVLIARDLNDLPSWLTEHPAVSAVLADRPGPLERADLLLRQIGRFHSADLLTPEAQRRAVDTLANLTDGMTVRDLQSLEVTSQLSGIGPSAPRRLVARHRFGVRDDPWEQLDLDKVRQAEQVLNSRVMGQPAAIQAVADALVNARVGVDFVAGDAESSSRPKGVFFFVGPTGVGKTELAKALAELVFEDESALRRFDMSEFSQEHASERLTGAPPGFVGHEQGGVLTNWVHERPFSVILFDEIEKAHPKIFDKFLQIIDDGRLTDGHGRTAYFSHSIVIFTSNQGAATLHRAHPGGVPPYPFVQEHFSGAVTEFFTDQLGRPELLGRLGSGVVVFDILREHVIRSITDKFLRQIIASAAARGYELIFDQAAIDRAIVERVMHTGASLGARPIRDPLLEQWIRVPLNRWILANNPPPGTRIFIHRTASSPPFGVQVYPGSGFTLPAPSPAPVGYGGDRE</sequence>
<name>A0A919PTF7_9ACTN</name>
<dbReference type="GO" id="GO:0016887">
    <property type="term" value="F:ATP hydrolysis activity"/>
    <property type="evidence" value="ECO:0007669"/>
    <property type="project" value="InterPro"/>
</dbReference>
<keyword evidence="3" id="KW-0143">Chaperone</keyword>
<organism evidence="7 8">
    <name type="scientific">Dactylosporangium siamense</name>
    <dbReference type="NCBI Taxonomy" id="685454"/>
    <lineage>
        <taxon>Bacteria</taxon>
        <taxon>Bacillati</taxon>
        <taxon>Actinomycetota</taxon>
        <taxon>Actinomycetes</taxon>
        <taxon>Micromonosporales</taxon>
        <taxon>Micromonosporaceae</taxon>
        <taxon>Dactylosporangium</taxon>
    </lineage>
</organism>
<feature type="compositionally biased region" description="Low complexity" evidence="4">
    <location>
        <begin position="102"/>
        <end position="130"/>
    </location>
</feature>
<evidence type="ECO:0000256" key="4">
    <source>
        <dbReference type="SAM" id="MobiDB-lite"/>
    </source>
</evidence>
<reference evidence="7" key="1">
    <citation type="submission" date="2021-01" db="EMBL/GenBank/DDBJ databases">
        <title>Whole genome shotgun sequence of Dactylosporangium siamense NBRC 106093.</title>
        <authorList>
            <person name="Komaki H."/>
            <person name="Tamura T."/>
        </authorList>
    </citation>
    <scope>NUCLEOTIDE SEQUENCE</scope>
    <source>
        <strain evidence="7">NBRC 106093</strain>
    </source>
</reference>
<feature type="compositionally biased region" description="Low complexity" evidence="4">
    <location>
        <begin position="86"/>
        <end position="95"/>
    </location>
</feature>
<dbReference type="RefSeq" id="WP_203852180.1">
    <property type="nucleotide sequence ID" value="NZ_BAAAVW010000028.1"/>
</dbReference>
<gene>
    <name evidence="7" type="ORF">Dsi01nite_085760</name>
</gene>
<dbReference type="InterPro" id="IPR001270">
    <property type="entry name" value="ClpA/B"/>
</dbReference>
<dbReference type="Pfam" id="PF07724">
    <property type="entry name" value="AAA_2"/>
    <property type="match status" value="1"/>
</dbReference>
<dbReference type="AlphaFoldDB" id="A0A919PTF7"/>
<dbReference type="InterPro" id="IPR019489">
    <property type="entry name" value="Clp_ATPase_C"/>
</dbReference>
<feature type="domain" description="AAA+ ATPase" evidence="5">
    <location>
        <begin position="388"/>
        <end position="614"/>
    </location>
</feature>
<feature type="domain" description="Clp ATPase C-terminal" evidence="6">
    <location>
        <begin position="565"/>
        <end position="658"/>
    </location>
</feature>
<evidence type="ECO:0000256" key="2">
    <source>
        <dbReference type="ARBA" id="ARBA00022840"/>
    </source>
</evidence>
<dbReference type="Pfam" id="PF10431">
    <property type="entry name" value="ClpB_D2-small"/>
    <property type="match status" value="1"/>
</dbReference>
<dbReference type="SMART" id="SM00382">
    <property type="entry name" value="AAA"/>
    <property type="match status" value="1"/>
</dbReference>
<evidence type="ECO:0000259" key="5">
    <source>
        <dbReference type="SMART" id="SM00382"/>
    </source>
</evidence>
<dbReference type="Proteomes" id="UP000660611">
    <property type="component" value="Unassembled WGS sequence"/>
</dbReference>
<dbReference type="InterPro" id="IPR050130">
    <property type="entry name" value="ClpA_ClpB"/>
</dbReference>
<feature type="region of interest" description="Disordered" evidence="4">
    <location>
        <begin position="86"/>
        <end position="141"/>
    </location>
</feature>
<dbReference type="GO" id="GO:0034605">
    <property type="term" value="P:cellular response to heat"/>
    <property type="evidence" value="ECO:0007669"/>
    <property type="project" value="TreeGrafter"/>
</dbReference>
<dbReference type="EMBL" id="BONQ01000132">
    <property type="protein sequence ID" value="GIG50535.1"/>
    <property type="molecule type" value="Genomic_DNA"/>
</dbReference>
<evidence type="ECO:0008006" key="9">
    <source>
        <dbReference type="Google" id="ProtNLM"/>
    </source>
</evidence>
<dbReference type="SUPFAM" id="SSF52540">
    <property type="entry name" value="P-loop containing nucleoside triphosphate hydrolases"/>
    <property type="match status" value="1"/>
</dbReference>
<dbReference type="Gene3D" id="3.40.50.300">
    <property type="entry name" value="P-loop containing nucleotide triphosphate hydrolases"/>
    <property type="match status" value="1"/>
</dbReference>
<dbReference type="InterPro" id="IPR003593">
    <property type="entry name" value="AAA+_ATPase"/>
</dbReference>
<proteinExistence type="predicted"/>
<dbReference type="PRINTS" id="PR00300">
    <property type="entry name" value="CLPPROTEASEA"/>
</dbReference>
<protein>
    <recommendedName>
        <fullName evidence="9">ATP-dependent Clp protease ATP-binding subunit</fullName>
    </recommendedName>
</protein>